<name>A0A3A1Y754_9GAMM</name>
<dbReference type="NCBIfam" id="TIGR01893">
    <property type="entry name" value="aa-his-dipept"/>
    <property type="match status" value="1"/>
</dbReference>
<dbReference type="Gene3D" id="3.40.630.10">
    <property type="entry name" value="Zn peptidases"/>
    <property type="match status" value="2"/>
</dbReference>
<sequence>MSSSILNLNPTLLWKWFNTICSIPHPSYHDEPLAEYIFNWAKQQNLFVEKDSAGNILIRKPATAGYEKVPSIAIQAHLDMVPQADSDKQHDFLVDPITPVIKDDYLYADNTTLGADNGIGVASILAVLEDNSLEHGPIEALLTRNEEVGMEGVIGLAENWLESKLLINTDTEEWGELYLGCAGGSDLTFHKDLEFKPLKENSKVYKISLTGFRGGHSGCDIHTNRESAIRYLNKLLYSIYRKVKFNFIDLYAGQARNAIPREAYATVAVTNENHASFLDQLQKAIEKFTNSFKLAEVNGKYSFTELEVAENHKRISCSQMPTLLNFLVLVPNGVVRYSDEFENTTETSLSAGVMRLNQEDGFKYLILSRSVIDSSNEILAEEMQALAELTGIKLSVSGTYSSWTPEYNDFTRYVENEYNKAVGGKVKVKVIHAGLECGILKGHYPEMKVVSIGPDIHNPHTPKEHVKISSVENYYNLLINLLKNARDLTA</sequence>
<evidence type="ECO:0000256" key="14">
    <source>
        <dbReference type="ARBA" id="ARBA00071271"/>
    </source>
</evidence>
<feature type="domain" description="Peptidase M20 dimerisation" evidence="19">
    <location>
        <begin position="208"/>
        <end position="288"/>
    </location>
</feature>
<reference evidence="20 21" key="1">
    <citation type="submission" date="2017-08" db="EMBL/GenBank/DDBJ databases">
        <title>Reclassification of Bisgaard taxon 37 and 44.</title>
        <authorList>
            <person name="Christensen H."/>
        </authorList>
    </citation>
    <scope>NUCLEOTIDE SEQUENCE [LARGE SCALE GENOMIC DNA]</scope>
    <source>
        <strain evidence="20 21">B96_3</strain>
    </source>
</reference>
<dbReference type="GO" id="GO:0070573">
    <property type="term" value="F:metallodipeptidase activity"/>
    <property type="evidence" value="ECO:0007669"/>
    <property type="project" value="TreeGrafter"/>
</dbReference>
<dbReference type="GO" id="GO:0046872">
    <property type="term" value="F:metal ion binding"/>
    <property type="evidence" value="ECO:0007669"/>
    <property type="project" value="UniProtKB-KW"/>
</dbReference>
<gene>
    <name evidence="20" type="ORF">CKF54_03360</name>
</gene>
<evidence type="ECO:0000256" key="4">
    <source>
        <dbReference type="ARBA" id="ARBA00022723"/>
    </source>
</evidence>
<comment type="cofactor">
    <cofactor evidence="1">
        <name>Co(2+)</name>
        <dbReference type="ChEBI" id="CHEBI:48828"/>
    </cofactor>
</comment>
<dbReference type="PANTHER" id="PTHR43501">
    <property type="entry name" value="CYTOSOL NON-SPECIFIC DIPEPTIDASE"/>
    <property type="match status" value="1"/>
</dbReference>
<evidence type="ECO:0000256" key="1">
    <source>
        <dbReference type="ARBA" id="ARBA00001941"/>
    </source>
</evidence>
<proteinExistence type="inferred from homology"/>
<protein>
    <recommendedName>
        <fullName evidence="14">Cytosol non-specific dipeptidase</fullName>
        <ecNumber evidence="11">3.4.13.18</ecNumber>
    </recommendedName>
    <alternativeName>
        <fullName evidence="17">Aminoacyl-histidine dipeptidase</fullName>
    </alternativeName>
    <alternativeName>
        <fullName evidence="16">Beta-alanyl-histidine dipeptidase</fullName>
    </alternativeName>
    <alternativeName>
        <fullName evidence="15">Carnosinase</fullName>
    </alternativeName>
    <alternativeName>
        <fullName evidence="12">Peptidase D</fullName>
    </alternativeName>
    <alternativeName>
        <fullName evidence="18">Xaa-His dipeptidase</fullName>
    </alternativeName>
</protein>
<evidence type="ECO:0000256" key="13">
    <source>
        <dbReference type="ARBA" id="ARBA00061423"/>
    </source>
</evidence>
<evidence type="ECO:0000256" key="8">
    <source>
        <dbReference type="ARBA" id="ARBA00023049"/>
    </source>
</evidence>
<keyword evidence="5" id="KW-0378">Hydrolase</keyword>
<keyword evidence="3" id="KW-0645">Protease</keyword>
<accession>A0A3A1Y754</accession>
<evidence type="ECO:0000256" key="9">
    <source>
        <dbReference type="ARBA" id="ARBA00023285"/>
    </source>
</evidence>
<evidence type="ECO:0000313" key="20">
    <source>
        <dbReference type="EMBL" id="RIY33099.1"/>
    </source>
</evidence>
<comment type="caution">
    <text evidence="20">The sequence shown here is derived from an EMBL/GenBank/DDBJ whole genome shotgun (WGS) entry which is preliminary data.</text>
</comment>
<dbReference type="PIRSF" id="PIRSF016599">
    <property type="entry name" value="Xaa-His_dipept"/>
    <property type="match status" value="1"/>
</dbReference>
<keyword evidence="9" id="KW-0170">Cobalt</keyword>
<dbReference type="RefSeq" id="WP_119524875.1">
    <property type="nucleotide sequence ID" value="NZ_NRHC01000038.1"/>
</dbReference>
<dbReference type="Proteomes" id="UP000265691">
    <property type="component" value="Unassembled WGS sequence"/>
</dbReference>
<keyword evidence="4" id="KW-0479">Metal-binding</keyword>
<evidence type="ECO:0000256" key="18">
    <source>
        <dbReference type="ARBA" id="ARBA00078074"/>
    </source>
</evidence>
<evidence type="ECO:0000256" key="10">
    <source>
        <dbReference type="ARBA" id="ARBA00036421"/>
    </source>
</evidence>
<dbReference type="OrthoDB" id="9773892at2"/>
<evidence type="ECO:0000256" key="12">
    <source>
        <dbReference type="ARBA" id="ARBA00044252"/>
    </source>
</evidence>
<evidence type="ECO:0000256" key="16">
    <source>
        <dbReference type="ARBA" id="ARBA00076004"/>
    </source>
</evidence>
<dbReference type="Pfam" id="PF01546">
    <property type="entry name" value="Peptidase_M20"/>
    <property type="match status" value="1"/>
</dbReference>
<comment type="cofactor">
    <cofactor evidence="2">
        <name>Zn(2+)</name>
        <dbReference type="ChEBI" id="CHEBI:29105"/>
    </cofactor>
</comment>
<keyword evidence="7" id="KW-0224">Dipeptidase</keyword>
<keyword evidence="6" id="KW-0862">Zinc</keyword>
<keyword evidence="21" id="KW-1185">Reference proteome</keyword>
<keyword evidence="8" id="KW-0482">Metalloprotease</keyword>
<comment type="catalytic activity">
    <reaction evidence="10">
        <text>Hydrolysis of dipeptides, preferentially hydrophobic dipeptides including prolyl amino acids.</text>
        <dbReference type="EC" id="3.4.13.18"/>
    </reaction>
</comment>
<evidence type="ECO:0000256" key="7">
    <source>
        <dbReference type="ARBA" id="ARBA00022997"/>
    </source>
</evidence>
<dbReference type="InterPro" id="IPR001160">
    <property type="entry name" value="Peptidase_M20C"/>
</dbReference>
<dbReference type="PRINTS" id="PR00934">
    <property type="entry name" value="XHISDIPTASE"/>
</dbReference>
<dbReference type="FunFam" id="3.40.630.10:FF:000018">
    <property type="entry name" value="Aminoacyl-histidine dipeptidase PepD"/>
    <property type="match status" value="1"/>
</dbReference>
<dbReference type="EC" id="3.4.13.18" evidence="11"/>
<dbReference type="InterPro" id="IPR011650">
    <property type="entry name" value="Peptidase_M20_dimer"/>
</dbReference>
<comment type="similarity">
    <text evidence="13">Belongs to the peptidase M20C family.</text>
</comment>
<dbReference type="SUPFAM" id="SSF53187">
    <property type="entry name" value="Zn-dependent exopeptidases"/>
    <property type="match status" value="1"/>
</dbReference>
<evidence type="ECO:0000256" key="6">
    <source>
        <dbReference type="ARBA" id="ARBA00022833"/>
    </source>
</evidence>
<dbReference type="Pfam" id="PF07687">
    <property type="entry name" value="M20_dimer"/>
    <property type="match status" value="1"/>
</dbReference>
<evidence type="ECO:0000256" key="2">
    <source>
        <dbReference type="ARBA" id="ARBA00001947"/>
    </source>
</evidence>
<evidence type="ECO:0000259" key="19">
    <source>
        <dbReference type="Pfam" id="PF07687"/>
    </source>
</evidence>
<organism evidence="20 21">
    <name type="scientific">Psittacicella hinzii</name>
    <dbReference type="NCBI Taxonomy" id="2028575"/>
    <lineage>
        <taxon>Bacteria</taxon>
        <taxon>Pseudomonadati</taxon>
        <taxon>Pseudomonadota</taxon>
        <taxon>Gammaproteobacteria</taxon>
        <taxon>Pasteurellales</taxon>
        <taxon>Psittacicellaceae</taxon>
        <taxon>Psittacicella</taxon>
    </lineage>
</organism>
<dbReference type="GO" id="GO:0005829">
    <property type="term" value="C:cytosol"/>
    <property type="evidence" value="ECO:0007669"/>
    <property type="project" value="TreeGrafter"/>
</dbReference>
<dbReference type="PANTHER" id="PTHR43501:SF1">
    <property type="entry name" value="CYTOSOL NON-SPECIFIC DIPEPTIDASE"/>
    <property type="match status" value="1"/>
</dbReference>
<dbReference type="FunFam" id="3.40.630.10:FF:000015">
    <property type="entry name" value="Aminoacyl-histidine dipeptidase PepD"/>
    <property type="match status" value="1"/>
</dbReference>
<dbReference type="AlphaFoldDB" id="A0A3A1Y754"/>
<evidence type="ECO:0000256" key="17">
    <source>
        <dbReference type="ARBA" id="ARBA00077688"/>
    </source>
</evidence>
<evidence type="ECO:0000313" key="21">
    <source>
        <dbReference type="Proteomes" id="UP000265691"/>
    </source>
</evidence>
<dbReference type="GO" id="GO:0006508">
    <property type="term" value="P:proteolysis"/>
    <property type="evidence" value="ECO:0007669"/>
    <property type="project" value="UniProtKB-KW"/>
</dbReference>
<evidence type="ECO:0000256" key="5">
    <source>
        <dbReference type="ARBA" id="ARBA00022801"/>
    </source>
</evidence>
<evidence type="ECO:0000256" key="3">
    <source>
        <dbReference type="ARBA" id="ARBA00022670"/>
    </source>
</evidence>
<evidence type="ECO:0000256" key="15">
    <source>
        <dbReference type="ARBA" id="ARBA00075285"/>
    </source>
</evidence>
<dbReference type="EMBL" id="NRHC01000038">
    <property type="protein sequence ID" value="RIY33099.1"/>
    <property type="molecule type" value="Genomic_DNA"/>
</dbReference>
<evidence type="ECO:0000256" key="11">
    <source>
        <dbReference type="ARBA" id="ARBA00038976"/>
    </source>
</evidence>
<dbReference type="InterPro" id="IPR002933">
    <property type="entry name" value="Peptidase_M20"/>
</dbReference>